<feature type="region of interest" description="Disordered" evidence="1">
    <location>
        <begin position="127"/>
        <end position="149"/>
    </location>
</feature>
<feature type="region of interest" description="Disordered" evidence="1">
    <location>
        <begin position="1"/>
        <end position="89"/>
    </location>
</feature>
<feature type="compositionally biased region" description="Low complexity" evidence="1">
    <location>
        <begin position="1"/>
        <end position="40"/>
    </location>
</feature>
<dbReference type="AlphaFoldDB" id="A0A8J5VA42"/>
<sequence length="149" mass="15216">MASAVSASSPTPVRSTPATLSETIVSSVPPAAAASTTQPSRWRSRQSVSTARRRRGGGRPCRAPSETAAHEGSGSTRPAKQRYPSTPHVSLAITTSTSRAGDSCGVGRTAGVTGHGVLGAVWNKGKKAGRRDVGGAQGSLLKNVHLKPH</sequence>
<feature type="compositionally biased region" description="Polar residues" evidence="1">
    <location>
        <begin position="73"/>
        <end position="89"/>
    </location>
</feature>
<dbReference type="EMBL" id="JAAALK010000287">
    <property type="protein sequence ID" value="KAG8057045.1"/>
    <property type="molecule type" value="Genomic_DNA"/>
</dbReference>
<evidence type="ECO:0000313" key="2">
    <source>
        <dbReference type="EMBL" id="KAG8057045.1"/>
    </source>
</evidence>
<gene>
    <name evidence="2" type="ORF">GUJ93_ZPchr0002g24351</name>
</gene>
<name>A0A8J5VA42_ZIZPA</name>
<reference evidence="2" key="2">
    <citation type="submission" date="2021-02" db="EMBL/GenBank/DDBJ databases">
        <authorList>
            <person name="Kimball J.A."/>
            <person name="Haas M.W."/>
            <person name="Macchietto M."/>
            <person name="Kono T."/>
            <person name="Duquette J."/>
            <person name="Shao M."/>
        </authorList>
    </citation>
    <scope>NUCLEOTIDE SEQUENCE</scope>
    <source>
        <tissue evidence="2">Fresh leaf tissue</tissue>
    </source>
</reference>
<accession>A0A8J5VA42</accession>
<reference evidence="2" key="1">
    <citation type="journal article" date="2021" name="bioRxiv">
        <title>Whole Genome Assembly and Annotation of Northern Wild Rice, Zizania palustris L., Supports a Whole Genome Duplication in the Zizania Genus.</title>
        <authorList>
            <person name="Haas M."/>
            <person name="Kono T."/>
            <person name="Macchietto M."/>
            <person name="Millas R."/>
            <person name="McGilp L."/>
            <person name="Shao M."/>
            <person name="Duquette J."/>
            <person name="Hirsch C.N."/>
            <person name="Kimball J."/>
        </authorList>
    </citation>
    <scope>NUCLEOTIDE SEQUENCE</scope>
    <source>
        <tissue evidence="2">Fresh leaf tissue</tissue>
    </source>
</reference>
<comment type="caution">
    <text evidence="2">The sequence shown here is derived from an EMBL/GenBank/DDBJ whole genome shotgun (WGS) entry which is preliminary data.</text>
</comment>
<evidence type="ECO:0000313" key="3">
    <source>
        <dbReference type="Proteomes" id="UP000729402"/>
    </source>
</evidence>
<evidence type="ECO:0000256" key="1">
    <source>
        <dbReference type="SAM" id="MobiDB-lite"/>
    </source>
</evidence>
<dbReference type="OrthoDB" id="694824at2759"/>
<dbReference type="Proteomes" id="UP000729402">
    <property type="component" value="Unassembled WGS sequence"/>
</dbReference>
<protein>
    <submittedName>
        <fullName evidence="2">Uncharacterized protein</fullName>
    </submittedName>
</protein>
<proteinExistence type="predicted"/>
<organism evidence="2 3">
    <name type="scientific">Zizania palustris</name>
    <name type="common">Northern wild rice</name>
    <dbReference type="NCBI Taxonomy" id="103762"/>
    <lineage>
        <taxon>Eukaryota</taxon>
        <taxon>Viridiplantae</taxon>
        <taxon>Streptophyta</taxon>
        <taxon>Embryophyta</taxon>
        <taxon>Tracheophyta</taxon>
        <taxon>Spermatophyta</taxon>
        <taxon>Magnoliopsida</taxon>
        <taxon>Liliopsida</taxon>
        <taxon>Poales</taxon>
        <taxon>Poaceae</taxon>
        <taxon>BOP clade</taxon>
        <taxon>Oryzoideae</taxon>
        <taxon>Oryzeae</taxon>
        <taxon>Zizaniinae</taxon>
        <taxon>Zizania</taxon>
    </lineage>
</organism>
<keyword evidence="3" id="KW-1185">Reference proteome</keyword>